<accession>A0ABW5GKJ9</accession>
<comment type="caution">
    <text evidence="5">The sequence shown here is derived from an EMBL/GenBank/DDBJ whole genome shotgun (WGS) entry which is preliminary data.</text>
</comment>
<dbReference type="SUPFAM" id="SSF54211">
    <property type="entry name" value="Ribosomal protein S5 domain 2-like"/>
    <property type="match status" value="1"/>
</dbReference>
<dbReference type="InterPro" id="IPR041095">
    <property type="entry name" value="EFG_II"/>
</dbReference>
<sequence>MKTLNIGILAHVDAGKTSLTERLLFEAGAIGHLGSVDGGDTQTDSLDLERRRGITIKSAVVAFTAGDRRITIVDTPGHADFIAEVERALRVLDGAVLVVSAVEGVQAQTRVLMRTLVRLGIPVLIFANKIDRMGADDAGLLRAIREKLSPRVIALSSVTGLGSPAAASTPRTLDDPAFAEELGELLADGDDAFLESFVDDGIRLGEADFRAELVRQTQRGQVHPVLFGSAITGDGVAELVTGIRDLFPATEGTGEGPLRATVFKIERGRAGEKIAYARLRSGSLAPRQNISLYRRESSGNVVELSGRVAAVQVIGEDAPAAVSGDIARIRGLREVRIGDQLGTAEALPERGFFAPPSLETVVIPERPEQASALYTALERLAEADPFIGTRRHPDTGEISVRLYGEVQKEIVKSTLAEEFDIAVSFAETRTLFVERLVGHGDAVQEMDPGERVYFWATVGIHVEPAPPGTGTTFGLSVELGSLPLAFHKAIEETVVQTLQQGLHGWEVIDCAVTLTRTAYFSPVSAAGDFRKMTPLVLMEAVKQAGTRVFEPVNRFELEIPAHCLSAVLLKLAELRAIPGEPDAGPASCTVRGSIPASAVAEFERALPGLAQGEGVFLSEFEAYRPYPGSPPSRRRIGANPLNRKEYLLRTLRR</sequence>
<proteinExistence type="predicted"/>
<evidence type="ECO:0000259" key="4">
    <source>
        <dbReference type="PROSITE" id="PS51722"/>
    </source>
</evidence>
<dbReference type="InterPro" id="IPR000640">
    <property type="entry name" value="EFG_V-like"/>
</dbReference>
<dbReference type="InterPro" id="IPR009000">
    <property type="entry name" value="Transl_B-barrel_sf"/>
</dbReference>
<dbReference type="InterPro" id="IPR000795">
    <property type="entry name" value="T_Tr_GTP-bd_dom"/>
</dbReference>
<reference evidence="6" key="1">
    <citation type="journal article" date="2019" name="Int. J. Syst. Evol. Microbiol.">
        <title>The Global Catalogue of Microorganisms (GCM) 10K type strain sequencing project: providing services to taxonomists for standard genome sequencing and annotation.</title>
        <authorList>
            <consortium name="The Broad Institute Genomics Platform"/>
            <consortium name="The Broad Institute Genome Sequencing Center for Infectious Disease"/>
            <person name="Wu L."/>
            <person name="Ma J."/>
        </authorList>
    </citation>
    <scope>NUCLEOTIDE SEQUENCE [LARGE SCALE GENOMIC DNA]</scope>
    <source>
        <strain evidence="6">CGMCC 4.7643</strain>
    </source>
</reference>
<dbReference type="InterPro" id="IPR027417">
    <property type="entry name" value="P-loop_NTPase"/>
</dbReference>
<dbReference type="SUPFAM" id="SSF52540">
    <property type="entry name" value="P-loop containing nucleoside triphosphate hydrolases"/>
    <property type="match status" value="1"/>
</dbReference>
<dbReference type="InterPro" id="IPR005225">
    <property type="entry name" value="Small_GTP-bd"/>
</dbReference>
<dbReference type="NCBIfam" id="TIGR00231">
    <property type="entry name" value="small_GTP"/>
    <property type="match status" value="1"/>
</dbReference>
<dbReference type="PROSITE" id="PS51722">
    <property type="entry name" value="G_TR_2"/>
    <property type="match status" value="1"/>
</dbReference>
<evidence type="ECO:0000256" key="1">
    <source>
        <dbReference type="ARBA" id="ARBA00022741"/>
    </source>
</evidence>
<dbReference type="PROSITE" id="PS00301">
    <property type="entry name" value="G_TR_1"/>
    <property type="match status" value="1"/>
</dbReference>
<evidence type="ECO:0000256" key="3">
    <source>
        <dbReference type="ARBA" id="ARBA00023134"/>
    </source>
</evidence>
<dbReference type="Pfam" id="PF14492">
    <property type="entry name" value="EFG_III"/>
    <property type="match status" value="1"/>
</dbReference>
<evidence type="ECO:0000256" key="2">
    <source>
        <dbReference type="ARBA" id="ARBA00022917"/>
    </source>
</evidence>
<dbReference type="Gene3D" id="3.30.70.870">
    <property type="entry name" value="Elongation Factor G (Translational Gtpase), domain 3"/>
    <property type="match status" value="1"/>
</dbReference>
<protein>
    <submittedName>
        <fullName evidence="5">GTP-binding protein</fullName>
    </submittedName>
</protein>
<dbReference type="SUPFAM" id="SSF54980">
    <property type="entry name" value="EF-G C-terminal domain-like"/>
    <property type="match status" value="2"/>
</dbReference>
<dbReference type="PANTHER" id="PTHR43261:SF1">
    <property type="entry name" value="RIBOSOME-RELEASING FACTOR 2, MITOCHONDRIAL"/>
    <property type="match status" value="1"/>
</dbReference>
<dbReference type="EMBL" id="JBHUKU010000013">
    <property type="protein sequence ID" value="MFD2461348.1"/>
    <property type="molecule type" value="Genomic_DNA"/>
</dbReference>
<dbReference type="Gene3D" id="2.40.30.10">
    <property type="entry name" value="Translation factors"/>
    <property type="match status" value="1"/>
</dbReference>
<dbReference type="Gene3D" id="3.40.50.300">
    <property type="entry name" value="P-loop containing nucleotide triphosphate hydrolases"/>
    <property type="match status" value="1"/>
</dbReference>
<evidence type="ECO:0000313" key="5">
    <source>
        <dbReference type="EMBL" id="MFD2461348.1"/>
    </source>
</evidence>
<dbReference type="RefSeq" id="WP_345404066.1">
    <property type="nucleotide sequence ID" value="NZ_BAABHG010000016.1"/>
</dbReference>
<keyword evidence="1" id="KW-0547">Nucleotide-binding</keyword>
<dbReference type="SMART" id="SM00889">
    <property type="entry name" value="EFG_IV"/>
    <property type="match status" value="1"/>
</dbReference>
<dbReference type="PRINTS" id="PR00315">
    <property type="entry name" value="ELONGATNFCT"/>
</dbReference>
<dbReference type="PRINTS" id="PR01037">
    <property type="entry name" value="TCRTETOQM"/>
</dbReference>
<organism evidence="5 6">
    <name type="scientific">Amycolatopsis samaneae</name>
    <dbReference type="NCBI Taxonomy" id="664691"/>
    <lineage>
        <taxon>Bacteria</taxon>
        <taxon>Bacillati</taxon>
        <taxon>Actinomycetota</taxon>
        <taxon>Actinomycetes</taxon>
        <taxon>Pseudonocardiales</taxon>
        <taxon>Pseudonocardiaceae</taxon>
        <taxon>Amycolatopsis</taxon>
    </lineage>
</organism>
<feature type="domain" description="Tr-type G" evidence="4">
    <location>
        <begin position="1"/>
        <end position="253"/>
    </location>
</feature>
<dbReference type="PANTHER" id="PTHR43261">
    <property type="entry name" value="TRANSLATION ELONGATION FACTOR G-RELATED"/>
    <property type="match status" value="1"/>
</dbReference>
<keyword evidence="2" id="KW-0648">Protein biosynthesis</keyword>
<keyword evidence="6" id="KW-1185">Reference proteome</keyword>
<evidence type="ECO:0000313" key="6">
    <source>
        <dbReference type="Proteomes" id="UP001597419"/>
    </source>
</evidence>
<dbReference type="InterPro" id="IPR031157">
    <property type="entry name" value="G_TR_CS"/>
</dbReference>
<dbReference type="Proteomes" id="UP001597419">
    <property type="component" value="Unassembled WGS sequence"/>
</dbReference>
<dbReference type="Pfam" id="PF00009">
    <property type="entry name" value="GTP_EFTU"/>
    <property type="match status" value="1"/>
</dbReference>
<dbReference type="SUPFAM" id="SSF50447">
    <property type="entry name" value="Translation proteins"/>
    <property type="match status" value="1"/>
</dbReference>
<dbReference type="InterPro" id="IPR005517">
    <property type="entry name" value="Transl_elong_EFG/EF2_IV"/>
</dbReference>
<gene>
    <name evidence="5" type="ORF">ACFSYJ_22280</name>
</gene>
<dbReference type="Gene3D" id="3.30.230.10">
    <property type="match status" value="1"/>
</dbReference>
<dbReference type="InterPro" id="IPR035647">
    <property type="entry name" value="EFG_III/V"/>
</dbReference>
<keyword evidence="3" id="KW-0342">GTP-binding</keyword>
<dbReference type="Pfam" id="PF00679">
    <property type="entry name" value="EFG_C"/>
    <property type="match status" value="1"/>
</dbReference>
<name>A0ABW5GKJ9_9PSEU</name>
<dbReference type="InterPro" id="IPR020568">
    <property type="entry name" value="Ribosomal_Su5_D2-typ_SF"/>
</dbReference>
<dbReference type="InterPro" id="IPR014721">
    <property type="entry name" value="Ribsml_uS5_D2-typ_fold_subgr"/>
</dbReference>
<dbReference type="CDD" id="cd04168">
    <property type="entry name" value="TetM_like"/>
    <property type="match status" value="1"/>
</dbReference>
<dbReference type="Pfam" id="PF03764">
    <property type="entry name" value="EFG_IV"/>
    <property type="match status" value="1"/>
</dbReference>